<dbReference type="Gene3D" id="3.10.450.50">
    <property type="match status" value="1"/>
</dbReference>
<organism evidence="3 4">
    <name type="scientific">Shewanella glacialipiscicola</name>
    <dbReference type="NCBI Taxonomy" id="614069"/>
    <lineage>
        <taxon>Bacteria</taxon>
        <taxon>Pseudomonadati</taxon>
        <taxon>Pseudomonadota</taxon>
        <taxon>Gammaproteobacteria</taxon>
        <taxon>Alteromonadales</taxon>
        <taxon>Shewanellaceae</taxon>
        <taxon>Shewanella</taxon>
    </lineage>
</organism>
<reference evidence="4" key="1">
    <citation type="journal article" date="2019" name="Int. J. Syst. Evol. Microbiol.">
        <title>The Global Catalogue of Microorganisms (GCM) 10K type strain sequencing project: providing services to taxonomists for standard genome sequencing and annotation.</title>
        <authorList>
            <consortium name="The Broad Institute Genomics Platform"/>
            <consortium name="The Broad Institute Genome Sequencing Center for Infectious Disease"/>
            <person name="Wu L."/>
            <person name="Ma J."/>
        </authorList>
    </citation>
    <scope>NUCLEOTIDE SEQUENCE [LARGE SCALE GENOMIC DNA]</scope>
    <source>
        <strain evidence="4">NBRC 102030</strain>
    </source>
</reference>
<evidence type="ECO:0000313" key="4">
    <source>
        <dbReference type="Proteomes" id="UP001157046"/>
    </source>
</evidence>
<name>A0ABQ6JAP0_9GAMM</name>
<feature type="signal peptide" evidence="1">
    <location>
        <begin position="1"/>
        <end position="29"/>
    </location>
</feature>
<comment type="caution">
    <text evidence="3">The sequence shown here is derived from an EMBL/GenBank/DDBJ whole genome shotgun (WGS) entry which is preliminary data.</text>
</comment>
<proteinExistence type="predicted"/>
<evidence type="ECO:0000313" key="3">
    <source>
        <dbReference type="EMBL" id="GMA83890.1"/>
    </source>
</evidence>
<gene>
    <name evidence="3" type="ORF">GCM10025855_34230</name>
</gene>
<protein>
    <submittedName>
        <fullName evidence="3">Periplasmic L-asparaginase</fullName>
    </submittedName>
</protein>
<dbReference type="InterPro" id="IPR027843">
    <property type="entry name" value="DUF4440"/>
</dbReference>
<evidence type="ECO:0000259" key="2">
    <source>
        <dbReference type="Pfam" id="PF14534"/>
    </source>
</evidence>
<dbReference type="SUPFAM" id="SSF54427">
    <property type="entry name" value="NTF2-like"/>
    <property type="match status" value="1"/>
</dbReference>
<dbReference type="Proteomes" id="UP001157046">
    <property type="component" value="Unassembled WGS sequence"/>
</dbReference>
<sequence>MLKNGWLNKGVWQKVLAALLLWVTCHVSAVPTDEITQMLKGQQDAWNRGDLDAYMQGYWKSDRLRFASNGKFHFGWDEALATYKKNYPNKEAFGELKLTIKEIKMLSNYAAMVVGRWELRRPKDAPTGVFTLLVEKIDDRWVITMDHSSDSSRDKN</sequence>
<dbReference type="InterPro" id="IPR032710">
    <property type="entry name" value="NTF2-like_dom_sf"/>
</dbReference>
<dbReference type="RefSeq" id="WP_220732927.1">
    <property type="nucleotide sequence ID" value="NZ_BPFC01000016.1"/>
</dbReference>
<evidence type="ECO:0000256" key="1">
    <source>
        <dbReference type="SAM" id="SignalP"/>
    </source>
</evidence>
<dbReference type="Pfam" id="PF14534">
    <property type="entry name" value="DUF4440"/>
    <property type="match status" value="1"/>
</dbReference>
<accession>A0ABQ6JAP0</accession>
<keyword evidence="1" id="KW-0732">Signal</keyword>
<keyword evidence="4" id="KW-1185">Reference proteome</keyword>
<dbReference type="EMBL" id="BSUY01000001">
    <property type="protein sequence ID" value="GMA83890.1"/>
    <property type="molecule type" value="Genomic_DNA"/>
</dbReference>
<feature type="chain" id="PRO_5045316349" evidence="1">
    <location>
        <begin position="30"/>
        <end position="156"/>
    </location>
</feature>
<feature type="domain" description="DUF4440" evidence="2">
    <location>
        <begin position="36"/>
        <end position="143"/>
    </location>
</feature>